<dbReference type="EMBL" id="OX465077">
    <property type="protein sequence ID" value="CAI9268580.1"/>
    <property type="molecule type" value="Genomic_DNA"/>
</dbReference>
<sequence>MHLDFGETEYILIFRLKVGPCVDLLHDEKRQSNPNLCARLFLGISDARLWLKDLEDFIMSPNYLAVQDEDVVMLIQLVFMLKGLYGRDVKTGILVVVYKLADNIDDRNRFAWGTYFWTYTSRMMHGIFKKIEEFKLLKQTNPESKRVHKYTVPGFMLLFKPNNQPIYVVASPIELMLSFYVFYVNWTVNHEESPQRQHNPVRNSPDSPPLQHSLV</sequence>
<protein>
    <recommendedName>
        <fullName evidence="4">DUF1985 domain-containing protein</fullName>
    </recommendedName>
</protein>
<reference evidence="2" key="1">
    <citation type="submission" date="2023-04" db="EMBL/GenBank/DDBJ databases">
        <authorList>
            <person name="Vijverberg K."/>
            <person name="Xiong W."/>
            <person name="Schranz E."/>
        </authorList>
    </citation>
    <scope>NUCLEOTIDE SEQUENCE</scope>
</reference>
<organism evidence="2 3">
    <name type="scientific">Lactuca saligna</name>
    <name type="common">Willowleaf lettuce</name>
    <dbReference type="NCBI Taxonomy" id="75948"/>
    <lineage>
        <taxon>Eukaryota</taxon>
        <taxon>Viridiplantae</taxon>
        <taxon>Streptophyta</taxon>
        <taxon>Embryophyta</taxon>
        <taxon>Tracheophyta</taxon>
        <taxon>Spermatophyta</taxon>
        <taxon>Magnoliopsida</taxon>
        <taxon>eudicotyledons</taxon>
        <taxon>Gunneridae</taxon>
        <taxon>Pentapetalae</taxon>
        <taxon>asterids</taxon>
        <taxon>campanulids</taxon>
        <taxon>Asterales</taxon>
        <taxon>Asteraceae</taxon>
        <taxon>Cichorioideae</taxon>
        <taxon>Cichorieae</taxon>
        <taxon>Lactucinae</taxon>
        <taxon>Lactuca</taxon>
    </lineage>
</organism>
<keyword evidence="3" id="KW-1185">Reference proteome</keyword>
<feature type="compositionally biased region" description="Polar residues" evidence="1">
    <location>
        <begin position="196"/>
        <end position="205"/>
    </location>
</feature>
<evidence type="ECO:0000256" key="1">
    <source>
        <dbReference type="SAM" id="MobiDB-lite"/>
    </source>
</evidence>
<dbReference type="Proteomes" id="UP001177003">
    <property type="component" value="Chromosome 1"/>
</dbReference>
<evidence type="ECO:0008006" key="4">
    <source>
        <dbReference type="Google" id="ProtNLM"/>
    </source>
</evidence>
<feature type="region of interest" description="Disordered" evidence="1">
    <location>
        <begin position="193"/>
        <end position="215"/>
    </location>
</feature>
<name>A0AA35VBI2_LACSI</name>
<dbReference type="AlphaFoldDB" id="A0AA35VBI2"/>
<gene>
    <name evidence="2" type="ORF">LSALG_LOCUS8996</name>
</gene>
<evidence type="ECO:0000313" key="3">
    <source>
        <dbReference type="Proteomes" id="UP001177003"/>
    </source>
</evidence>
<accession>A0AA35VBI2</accession>
<evidence type="ECO:0000313" key="2">
    <source>
        <dbReference type="EMBL" id="CAI9268580.1"/>
    </source>
</evidence>
<proteinExistence type="predicted"/>